<geneLocation type="mitochondrion" evidence="1"/>
<organism evidence="1">
    <name type="scientific">Picea glauca</name>
    <name type="common">White spruce</name>
    <name type="synonym">Pinus glauca</name>
    <dbReference type="NCBI Taxonomy" id="3330"/>
    <lineage>
        <taxon>Eukaryota</taxon>
        <taxon>Viridiplantae</taxon>
        <taxon>Streptophyta</taxon>
        <taxon>Embryophyta</taxon>
        <taxon>Tracheophyta</taxon>
        <taxon>Spermatophyta</taxon>
        <taxon>Pinopsida</taxon>
        <taxon>Pinidae</taxon>
        <taxon>Conifers I</taxon>
        <taxon>Pinales</taxon>
        <taxon>Pinaceae</taxon>
        <taxon>Picea</taxon>
    </lineage>
</organism>
<dbReference type="AlphaFoldDB" id="A0A101LVA8"/>
<comment type="caution">
    <text evidence="1">The sequence shown here is derived from an EMBL/GenBank/DDBJ whole genome shotgun (WGS) entry which is preliminary data.</text>
</comment>
<protein>
    <submittedName>
        <fullName evidence="1">Uncharacterized protein</fullName>
    </submittedName>
</protein>
<evidence type="ECO:0000313" key="1">
    <source>
        <dbReference type="EMBL" id="KUM46000.1"/>
    </source>
</evidence>
<accession>A0A101LVA8</accession>
<keyword evidence="1" id="KW-0496">Mitochondrion</keyword>
<gene>
    <name evidence="1" type="ORF">ABT39_MTgene2103</name>
</gene>
<name>A0A101LVA8_PICGL</name>
<reference evidence="1" key="1">
    <citation type="journal article" date="2015" name="Genome Biol. Evol.">
        <title>Organellar Genomes of White Spruce (Picea glauca): Assembly and Annotation.</title>
        <authorList>
            <person name="Jackman S.D."/>
            <person name="Warren R.L."/>
            <person name="Gibb E.A."/>
            <person name="Vandervalk B.P."/>
            <person name="Mohamadi H."/>
            <person name="Chu J."/>
            <person name="Raymond A."/>
            <person name="Pleasance S."/>
            <person name="Coope R."/>
            <person name="Wildung M.R."/>
            <person name="Ritland C.E."/>
            <person name="Bousquet J."/>
            <person name="Jones S.J."/>
            <person name="Bohlmann J."/>
            <person name="Birol I."/>
        </authorList>
    </citation>
    <scope>NUCLEOTIDE SEQUENCE [LARGE SCALE GENOMIC DNA]</scope>
    <source>
        <tissue evidence="1">Flushing bud</tissue>
    </source>
</reference>
<proteinExistence type="predicted"/>
<sequence length="45" mass="5184">MLSSNHRESSNLLCKQILVSSRIPIVPFQLQIYLLLSLPYLLENV</sequence>
<dbReference type="EMBL" id="LKAM01000014">
    <property type="protein sequence ID" value="KUM46000.1"/>
    <property type="molecule type" value="Genomic_DNA"/>
</dbReference>